<organism evidence="2">
    <name type="scientific">Amblyomma americanum</name>
    <name type="common">Lone star tick</name>
    <dbReference type="NCBI Taxonomy" id="6943"/>
    <lineage>
        <taxon>Eukaryota</taxon>
        <taxon>Metazoa</taxon>
        <taxon>Ecdysozoa</taxon>
        <taxon>Arthropoda</taxon>
        <taxon>Chelicerata</taxon>
        <taxon>Arachnida</taxon>
        <taxon>Acari</taxon>
        <taxon>Parasitiformes</taxon>
        <taxon>Ixodida</taxon>
        <taxon>Ixodoidea</taxon>
        <taxon>Ixodidae</taxon>
        <taxon>Amblyomminae</taxon>
        <taxon>Amblyomma</taxon>
    </lineage>
</organism>
<evidence type="ECO:0000313" key="2">
    <source>
        <dbReference type="EMBL" id="JAG92556.1"/>
    </source>
</evidence>
<name>A0A0C9RY22_AMBAM</name>
<dbReference type="EMBL" id="GBZX01000184">
    <property type="protein sequence ID" value="JAG92556.1"/>
    <property type="molecule type" value="mRNA"/>
</dbReference>
<feature type="signal peptide" evidence="1">
    <location>
        <begin position="1"/>
        <end position="26"/>
    </location>
</feature>
<evidence type="ECO:0000256" key="1">
    <source>
        <dbReference type="SAM" id="SignalP"/>
    </source>
</evidence>
<accession>A0A0C9RY22</accession>
<protein>
    <submittedName>
        <fullName evidence="2">Putative secreted protein</fullName>
    </submittedName>
</protein>
<dbReference type="AlphaFoldDB" id="A0A0C9RY22"/>
<sequence>MASPPHPRKLAFTVGLLSAALELVLAQVSERPNCSPQSLSRCYEDYRAQLWGSGRQPGNDGYAGICRSIKMKSLCHRTISSCPEAVKANFSRQERGYEALRDIVCDEQAFQDYREAKSCQDGAKLQTCEDEQVPPFLPENPAQEMDDYGCRLFQAATTCYDEAFRSDCSMSLKSAKAAFTKGQSAVLMLTGCNSSASLFVAHQHLLLAVVTLVLLRSTSCG</sequence>
<reference evidence="2" key="1">
    <citation type="journal article" date="2015" name="PLoS ONE">
        <title>An Insight into the Sialome of the Lone Star Tick, Amblyomma americanum, with a Glimpse on Its Time Dependent Gene Expression.</title>
        <authorList>
            <person name="Karim S."/>
            <person name="Ribeiro J.M."/>
        </authorList>
    </citation>
    <scope>NUCLEOTIDE SEQUENCE</scope>
    <source>
        <tissue evidence="2">Salivary gland</tissue>
    </source>
</reference>
<feature type="chain" id="PRO_5002202641" evidence="1">
    <location>
        <begin position="27"/>
        <end position="221"/>
    </location>
</feature>
<proteinExistence type="evidence at transcript level"/>
<keyword evidence="1" id="KW-0732">Signal</keyword>